<gene>
    <name evidence="12" type="ORF">NITHO_3070013</name>
</gene>
<dbReference type="NCBIfam" id="NF004790">
    <property type="entry name" value="PRK06136.1"/>
    <property type="match status" value="1"/>
</dbReference>
<evidence type="ECO:0000256" key="8">
    <source>
        <dbReference type="ARBA" id="ARBA00025705"/>
    </source>
</evidence>
<keyword evidence="4 10" id="KW-0489">Methyltransferase</keyword>
<dbReference type="Gene3D" id="3.40.1010.10">
    <property type="entry name" value="Cobalt-precorrin-4 Transmethylase, Domain 1"/>
    <property type="match status" value="1"/>
</dbReference>
<evidence type="ECO:0000256" key="6">
    <source>
        <dbReference type="ARBA" id="ARBA00022691"/>
    </source>
</evidence>
<dbReference type="GO" id="GO:0016491">
    <property type="term" value="F:oxidoreductase activity"/>
    <property type="evidence" value="ECO:0007669"/>
    <property type="project" value="UniProtKB-KW"/>
</dbReference>
<dbReference type="GO" id="GO:0032259">
    <property type="term" value="P:methylation"/>
    <property type="evidence" value="ECO:0007669"/>
    <property type="project" value="UniProtKB-KW"/>
</dbReference>
<organism evidence="12 13">
    <name type="scientific">Nitrolancea hollandica Lb</name>
    <dbReference type="NCBI Taxonomy" id="1129897"/>
    <lineage>
        <taxon>Bacteria</taxon>
        <taxon>Pseudomonadati</taxon>
        <taxon>Thermomicrobiota</taxon>
        <taxon>Thermomicrobia</taxon>
        <taxon>Sphaerobacterales</taxon>
        <taxon>Sphaerobacterineae</taxon>
        <taxon>Sphaerobacteraceae</taxon>
        <taxon>Nitrolancea</taxon>
    </lineage>
</organism>
<evidence type="ECO:0000256" key="1">
    <source>
        <dbReference type="ARBA" id="ARBA00005879"/>
    </source>
</evidence>
<dbReference type="SUPFAM" id="SSF53790">
    <property type="entry name" value="Tetrapyrrole methylase"/>
    <property type="match status" value="1"/>
</dbReference>
<dbReference type="CDD" id="cd11642">
    <property type="entry name" value="SUMT"/>
    <property type="match status" value="1"/>
</dbReference>
<dbReference type="PANTHER" id="PTHR45790">
    <property type="entry name" value="SIROHEME SYNTHASE-RELATED"/>
    <property type="match status" value="1"/>
</dbReference>
<keyword evidence="6" id="KW-0949">S-adenosyl-L-methionine</keyword>
<protein>
    <recommendedName>
        <fullName evidence="2">uroporphyrinogen-III C-methyltransferase</fullName>
        <ecNumber evidence="2">2.1.1.107</ecNumber>
    </recommendedName>
</protein>
<comment type="similarity">
    <text evidence="1 10">Belongs to the precorrin methyltransferase family.</text>
</comment>
<proteinExistence type="inferred from homology"/>
<name>I4EHC5_9BACT</name>
<accession>I4EHC5</accession>
<dbReference type="Pfam" id="PF00590">
    <property type="entry name" value="TP_methylase"/>
    <property type="match status" value="1"/>
</dbReference>
<dbReference type="EC" id="2.1.1.107" evidence="2"/>
<dbReference type="InterPro" id="IPR006366">
    <property type="entry name" value="CobA/CysG_C"/>
</dbReference>
<evidence type="ECO:0000259" key="11">
    <source>
        <dbReference type="Pfam" id="PF00590"/>
    </source>
</evidence>
<dbReference type="InterPro" id="IPR003043">
    <property type="entry name" value="Uropor_MeTrfase_CS"/>
</dbReference>
<dbReference type="PROSITE" id="PS00839">
    <property type="entry name" value="SUMT_1"/>
    <property type="match status" value="1"/>
</dbReference>
<keyword evidence="5 10" id="KW-0808">Transferase</keyword>
<reference evidence="12 13" key="1">
    <citation type="journal article" date="2012" name="ISME J.">
        <title>Nitrification expanded: discovery, physiology and genomics of a nitrite-oxidizing bacterium from the phylum Chloroflexi.</title>
        <authorList>
            <person name="Sorokin D.Y."/>
            <person name="Lucker S."/>
            <person name="Vejmelkova D."/>
            <person name="Kostrikina N.A."/>
            <person name="Kleerebezem R."/>
            <person name="Rijpstra W.I."/>
            <person name="Damste J.S."/>
            <person name="Le Paslier D."/>
            <person name="Muyzer G."/>
            <person name="Wagner M."/>
            <person name="van Loosdrecht M.C."/>
            <person name="Daims H."/>
        </authorList>
    </citation>
    <scope>NUCLEOTIDE SEQUENCE [LARGE SCALE GENOMIC DNA]</scope>
    <source>
        <strain evidence="13">none</strain>
    </source>
</reference>
<dbReference type="FunFam" id="3.30.950.10:FF:000001">
    <property type="entry name" value="Siroheme synthase"/>
    <property type="match status" value="1"/>
</dbReference>
<dbReference type="GO" id="GO:0004851">
    <property type="term" value="F:uroporphyrin-III C-methyltransferase activity"/>
    <property type="evidence" value="ECO:0007669"/>
    <property type="project" value="UniProtKB-EC"/>
</dbReference>
<dbReference type="GO" id="GO:0019354">
    <property type="term" value="P:siroheme biosynthetic process"/>
    <property type="evidence" value="ECO:0007669"/>
    <property type="project" value="InterPro"/>
</dbReference>
<dbReference type="InterPro" id="IPR000878">
    <property type="entry name" value="4pyrrol_Mease"/>
</dbReference>
<keyword evidence="7" id="KW-0627">Porphyrin biosynthesis</keyword>
<dbReference type="EMBL" id="CAGS01000232">
    <property type="protein sequence ID" value="CCF84087.1"/>
    <property type="molecule type" value="Genomic_DNA"/>
</dbReference>
<dbReference type="AlphaFoldDB" id="I4EHC5"/>
<evidence type="ECO:0000256" key="2">
    <source>
        <dbReference type="ARBA" id="ARBA00012162"/>
    </source>
</evidence>
<evidence type="ECO:0000313" key="13">
    <source>
        <dbReference type="Proteomes" id="UP000004221"/>
    </source>
</evidence>
<keyword evidence="3" id="KW-0169">Cobalamin biosynthesis</keyword>
<evidence type="ECO:0000313" key="12">
    <source>
        <dbReference type="EMBL" id="CCF84087.1"/>
    </source>
</evidence>
<sequence length="271" mass="28301">MSIVGAGPGDPELITVRGLARLRAADVVVYDRLVDPRLIDEVPAEAERLFVGKACGRASVDQRTIEAILVDRAREGKRVVRLKGGDPFVFGRGGEEVEALVKAGVAFEVVPGVTSATAVPALAGIPVTHRGLASAVTIVTAHEDPRKFQESVDWAWLAASSGTLVILMGLKRLEAVCDRLMLEGRSPDTPAAVISAGASPDQRVVTGCLATLPEAVAAAELRSPALIVVGEVVRFQELLESGEVAPYAMPTGQPGADPELLSVFSLLAKAG</sequence>
<dbReference type="PROSITE" id="PS00840">
    <property type="entry name" value="SUMT_2"/>
    <property type="match status" value="1"/>
</dbReference>
<evidence type="ECO:0000256" key="3">
    <source>
        <dbReference type="ARBA" id="ARBA00022573"/>
    </source>
</evidence>
<feature type="domain" description="Tetrapyrrole methylase" evidence="11">
    <location>
        <begin position="3"/>
        <end position="212"/>
    </location>
</feature>
<evidence type="ECO:0000256" key="4">
    <source>
        <dbReference type="ARBA" id="ARBA00022603"/>
    </source>
</evidence>
<keyword evidence="13" id="KW-1185">Reference proteome</keyword>
<dbReference type="GO" id="GO:0016829">
    <property type="term" value="F:lyase activity"/>
    <property type="evidence" value="ECO:0007669"/>
    <property type="project" value="UniProtKB-KW"/>
</dbReference>
<dbReference type="GO" id="GO:0009236">
    <property type="term" value="P:cobalamin biosynthetic process"/>
    <property type="evidence" value="ECO:0007669"/>
    <property type="project" value="UniProtKB-KW"/>
</dbReference>
<dbReference type="FunFam" id="3.40.1010.10:FF:000001">
    <property type="entry name" value="Siroheme synthase"/>
    <property type="match status" value="1"/>
</dbReference>
<evidence type="ECO:0000256" key="10">
    <source>
        <dbReference type="RuleBase" id="RU003960"/>
    </source>
</evidence>
<comment type="pathway">
    <text evidence="8">Porphyrin-containing compound metabolism; siroheme biosynthesis; precorrin-2 from uroporphyrinogen III: step 1/1.</text>
</comment>
<comment type="pathway">
    <text evidence="9">Cofactor biosynthesis; adenosylcobalamin biosynthesis; precorrin-2 from uroporphyrinogen III: step 1/1.</text>
</comment>
<dbReference type="InterPro" id="IPR035996">
    <property type="entry name" value="4pyrrol_Methylase_sf"/>
</dbReference>
<dbReference type="NCBIfam" id="TIGR01469">
    <property type="entry name" value="cobA_cysG_Cterm"/>
    <property type="match status" value="1"/>
</dbReference>
<comment type="caution">
    <text evidence="12">The sequence shown here is derived from an EMBL/GenBank/DDBJ whole genome shotgun (WGS) entry which is preliminary data.</text>
</comment>
<keyword evidence="12" id="KW-0456">Lyase</keyword>
<dbReference type="PANTHER" id="PTHR45790:SF3">
    <property type="entry name" value="S-ADENOSYL-L-METHIONINE-DEPENDENT UROPORPHYRINOGEN III METHYLTRANSFERASE, CHLOROPLASTIC"/>
    <property type="match status" value="1"/>
</dbReference>
<keyword evidence="12" id="KW-0560">Oxidoreductase</keyword>
<dbReference type="InterPro" id="IPR014776">
    <property type="entry name" value="4pyrrole_Mease_sub2"/>
</dbReference>
<evidence type="ECO:0000256" key="5">
    <source>
        <dbReference type="ARBA" id="ARBA00022679"/>
    </source>
</evidence>
<dbReference type="Gene3D" id="3.30.950.10">
    <property type="entry name" value="Methyltransferase, Cobalt-precorrin-4 Transmethylase, Domain 2"/>
    <property type="match status" value="1"/>
</dbReference>
<evidence type="ECO:0000256" key="7">
    <source>
        <dbReference type="ARBA" id="ARBA00023244"/>
    </source>
</evidence>
<dbReference type="InterPro" id="IPR014777">
    <property type="entry name" value="4pyrrole_Mease_sub1"/>
</dbReference>
<dbReference type="InterPro" id="IPR050161">
    <property type="entry name" value="Siro_Cobalamin_biosynth"/>
</dbReference>
<evidence type="ECO:0000256" key="9">
    <source>
        <dbReference type="ARBA" id="ARBA00060548"/>
    </source>
</evidence>
<dbReference type="Proteomes" id="UP000004221">
    <property type="component" value="Unassembled WGS sequence"/>
</dbReference>